<dbReference type="AlphaFoldDB" id="A0A1A9UV91"/>
<sequence>MKFIFSLVLLASVAYISYAVSVTWGNRNSSDALLMRQRVVRTPIKNNYWSVNVEFPNPGQANQRTISAVIVYDHFNNKSGAQPSLWSGGPGWRFATVNLKSVMSGGINSTVEMYGR</sequence>
<evidence type="ECO:0000313" key="2">
    <source>
        <dbReference type="EnsemblMetazoa" id="GAUT016774-PA"/>
    </source>
</evidence>
<dbReference type="PANTHER" id="PTHR37685">
    <property type="entry name" value="GEO11136P1-RELATED"/>
    <property type="match status" value="1"/>
</dbReference>
<evidence type="ECO:0000256" key="1">
    <source>
        <dbReference type="SAM" id="SignalP"/>
    </source>
</evidence>
<name>A0A1A9UV91_GLOAU</name>
<dbReference type="EnsemblMetazoa" id="GAUT016774-RA">
    <property type="protein sequence ID" value="GAUT016774-PA"/>
    <property type="gene ID" value="GAUT016774"/>
</dbReference>
<feature type="chain" id="PRO_5008398860" description="Salivary secreted peptide" evidence="1">
    <location>
        <begin position="20"/>
        <end position="116"/>
    </location>
</feature>
<keyword evidence="3" id="KW-1185">Reference proteome</keyword>
<dbReference type="PANTHER" id="PTHR37685:SF1">
    <property type="entry name" value="GEO11136P1-RELATED"/>
    <property type="match status" value="1"/>
</dbReference>
<reference evidence="2" key="1">
    <citation type="submission" date="2020-05" db="UniProtKB">
        <authorList>
            <consortium name="EnsemblMetazoa"/>
        </authorList>
    </citation>
    <scope>IDENTIFICATION</scope>
    <source>
        <strain evidence="2">TTRI</strain>
    </source>
</reference>
<dbReference type="Pfam" id="PF15868">
    <property type="entry name" value="MBF2"/>
    <property type="match status" value="1"/>
</dbReference>
<dbReference type="VEuPathDB" id="VectorBase:GAUT016774"/>
<protein>
    <recommendedName>
        <fullName evidence="4">Salivary secreted peptide</fullName>
    </recommendedName>
</protein>
<dbReference type="Proteomes" id="UP000078200">
    <property type="component" value="Unassembled WGS sequence"/>
</dbReference>
<keyword evidence="1" id="KW-0732">Signal</keyword>
<evidence type="ECO:0000313" key="3">
    <source>
        <dbReference type="Proteomes" id="UP000078200"/>
    </source>
</evidence>
<dbReference type="InterPro" id="IPR031734">
    <property type="entry name" value="MBF2"/>
</dbReference>
<evidence type="ECO:0008006" key="4">
    <source>
        <dbReference type="Google" id="ProtNLM"/>
    </source>
</evidence>
<organism evidence="2 3">
    <name type="scientific">Glossina austeni</name>
    <name type="common">Savannah tsetse fly</name>
    <dbReference type="NCBI Taxonomy" id="7395"/>
    <lineage>
        <taxon>Eukaryota</taxon>
        <taxon>Metazoa</taxon>
        <taxon>Ecdysozoa</taxon>
        <taxon>Arthropoda</taxon>
        <taxon>Hexapoda</taxon>
        <taxon>Insecta</taxon>
        <taxon>Pterygota</taxon>
        <taxon>Neoptera</taxon>
        <taxon>Endopterygota</taxon>
        <taxon>Diptera</taxon>
        <taxon>Brachycera</taxon>
        <taxon>Muscomorpha</taxon>
        <taxon>Hippoboscoidea</taxon>
        <taxon>Glossinidae</taxon>
        <taxon>Glossina</taxon>
    </lineage>
</organism>
<accession>A0A1A9UV91</accession>
<feature type="signal peptide" evidence="1">
    <location>
        <begin position="1"/>
        <end position="19"/>
    </location>
</feature>
<proteinExistence type="predicted"/>